<accession>A0ABT8GU80</accession>
<keyword evidence="4" id="KW-1185">Reference proteome</keyword>
<feature type="chain" id="PRO_5046707745" description="Collagen triple helix repeat-containing protein" evidence="2">
    <location>
        <begin position="26"/>
        <end position="144"/>
    </location>
</feature>
<evidence type="ECO:0000313" key="4">
    <source>
        <dbReference type="Proteomes" id="UP001172743"/>
    </source>
</evidence>
<organism evidence="3 4">
    <name type="scientific">Ureibacillus aquaedulcis</name>
    <dbReference type="NCBI Taxonomy" id="3058421"/>
    <lineage>
        <taxon>Bacteria</taxon>
        <taxon>Bacillati</taxon>
        <taxon>Bacillota</taxon>
        <taxon>Bacilli</taxon>
        <taxon>Bacillales</taxon>
        <taxon>Caryophanaceae</taxon>
        <taxon>Ureibacillus</taxon>
    </lineage>
</organism>
<evidence type="ECO:0000256" key="1">
    <source>
        <dbReference type="SAM" id="MobiDB-lite"/>
    </source>
</evidence>
<feature type="compositionally biased region" description="Low complexity" evidence="1">
    <location>
        <begin position="72"/>
        <end position="109"/>
    </location>
</feature>
<proteinExistence type="predicted"/>
<dbReference type="PROSITE" id="PS51257">
    <property type="entry name" value="PROKAR_LIPOPROTEIN"/>
    <property type="match status" value="1"/>
</dbReference>
<gene>
    <name evidence="3" type="ORF">QYB95_15525</name>
</gene>
<comment type="caution">
    <text evidence="3">The sequence shown here is derived from an EMBL/GenBank/DDBJ whole genome shotgun (WGS) entry which is preliminary data.</text>
</comment>
<feature type="compositionally biased region" description="Acidic residues" evidence="1">
    <location>
        <begin position="130"/>
        <end position="144"/>
    </location>
</feature>
<evidence type="ECO:0008006" key="5">
    <source>
        <dbReference type="Google" id="ProtNLM"/>
    </source>
</evidence>
<feature type="region of interest" description="Disordered" evidence="1">
    <location>
        <begin position="25"/>
        <end position="144"/>
    </location>
</feature>
<sequence length="144" mass="15424">MSKLYYLSTILLLAFLLVGCNSEGAIDNETSDNINETTDVIEEELGDMQKEDLEDSNTDTQLENEPSDAQQNNGNTGTNGTNGANGTNGDNDTTGNNGNNGNNNDGNTNEEPYVEEGDGVFDQGNNNEQDTTESEETDSAADNR</sequence>
<feature type="compositionally biased region" description="Polar residues" evidence="1">
    <location>
        <begin position="58"/>
        <end position="71"/>
    </location>
</feature>
<evidence type="ECO:0000313" key="3">
    <source>
        <dbReference type="EMBL" id="MDN4494964.1"/>
    </source>
</evidence>
<dbReference type="Proteomes" id="UP001172743">
    <property type="component" value="Unassembled WGS sequence"/>
</dbReference>
<dbReference type="RefSeq" id="WP_301139283.1">
    <property type="nucleotide sequence ID" value="NZ_JAUHTQ010000014.1"/>
</dbReference>
<protein>
    <recommendedName>
        <fullName evidence="5">Collagen triple helix repeat-containing protein</fullName>
    </recommendedName>
</protein>
<keyword evidence="2" id="KW-0732">Signal</keyword>
<feature type="signal peptide" evidence="2">
    <location>
        <begin position="1"/>
        <end position="25"/>
    </location>
</feature>
<reference evidence="3" key="1">
    <citation type="submission" date="2023-07" db="EMBL/GenBank/DDBJ databases">
        <title>Ureibacillus sp. isolated from freshwater well.</title>
        <authorList>
            <person name="Kirdat K."/>
            <person name="Bhatt A."/>
            <person name="Teware R."/>
            <person name="Bhavsar Y."/>
            <person name="Yadav A."/>
        </authorList>
    </citation>
    <scope>NUCLEOTIDE SEQUENCE</scope>
    <source>
        <strain evidence="3">BA0131</strain>
    </source>
</reference>
<dbReference type="EMBL" id="JAUHTQ010000014">
    <property type="protein sequence ID" value="MDN4494964.1"/>
    <property type="molecule type" value="Genomic_DNA"/>
</dbReference>
<feature type="compositionally biased region" description="Acidic residues" evidence="1">
    <location>
        <begin position="39"/>
        <end position="57"/>
    </location>
</feature>
<name>A0ABT8GU80_9BACL</name>
<evidence type="ECO:0000256" key="2">
    <source>
        <dbReference type="SAM" id="SignalP"/>
    </source>
</evidence>